<gene>
    <name evidence="4" type="ORF">GCM10010909_07010</name>
</gene>
<dbReference type="InterPro" id="IPR009057">
    <property type="entry name" value="Homeodomain-like_sf"/>
</dbReference>
<dbReference type="PANTHER" id="PTHR30055:SF207">
    <property type="entry name" value="HTH-TYPE TRANSCRIPTIONAL REPRESSOR FATR"/>
    <property type="match status" value="1"/>
</dbReference>
<sequence>MNTVKAAGRPVVVKAQAPAEGANSPRKEKILQVAIAMFAERGFADVKIRDIATEAGAEAPTIYHYFGNKESLYRTACSVCFERASKYAMVVISQDGPVEQRLYLYVLYMFDSYMNDVNFSKLMQRQLLECSPEELSTHVHKSVSQNFTALENAIAALRPKQTAARITVALYSLIYGATQLSPLWGGAPDLQFATGGSPSELAQFTLTLALPEIDWKAVDQKCRKVGPNSGKVQD</sequence>
<evidence type="ECO:0000259" key="3">
    <source>
        <dbReference type="PROSITE" id="PS50977"/>
    </source>
</evidence>
<dbReference type="Gene3D" id="1.10.357.10">
    <property type="entry name" value="Tetracycline Repressor, domain 2"/>
    <property type="match status" value="1"/>
</dbReference>
<feature type="domain" description="HTH tetR-type" evidence="3">
    <location>
        <begin position="24"/>
        <end position="84"/>
    </location>
</feature>
<dbReference type="PRINTS" id="PR00455">
    <property type="entry name" value="HTHTETR"/>
</dbReference>
<dbReference type="RefSeq" id="WP_284256590.1">
    <property type="nucleotide sequence ID" value="NZ_BSOS01000007.1"/>
</dbReference>
<accession>A0ABQ6A329</accession>
<dbReference type="SUPFAM" id="SSF48498">
    <property type="entry name" value="Tetracyclin repressor-like, C-terminal domain"/>
    <property type="match status" value="1"/>
</dbReference>
<dbReference type="InterPro" id="IPR036271">
    <property type="entry name" value="Tet_transcr_reg_TetR-rel_C_sf"/>
</dbReference>
<dbReference type="PANTHER" id="PTHR30055">
    <property type="entry name" value="HTH-TYPE TRANSCRIPTIONAL REGULATOR RUTR"/>
    <property type="match status" value="1"/>
</dbReference>
<dbReference type="Pfam" id="PF00440">
    <property type="entry name" value="TetR_N"/>
    <property type="match status" value="1"/>
</dbReference>
<dbReference type="EMBL" id="BSOS01000007">
    <property type="protein sequence ID" value="GLR66023.1"/>
    <property type="molecule type" value="Genomic_DNA"/>
</dbReference>
<dbReference type="PROSITE" id="PS50977">
    <property type="entry name" value="HTH_TETR_2"/>
    <property type="match status" value="1"/>
</dbReference>
<protein>
    <recommendedName>
        <fullName evidence="3">HTH tetR-type domain-containing protein</fullName>
    </recommendedName>
</protein>
<organism evidence="4 5">
    <name type="scientific">Acidocella aquatica</name>
    <dbReference type="NCBI Taxonomy" id="1922313"/>
    <lineage>
        <taxon>Bacteria</taxon>
        <taxon>Pseudomonadati</taxon>
        <taxon>Pseudomonadota</taxon>
        <taxon>Alphaproteobacteria</taxon>
        <taxon>Acetobacterales</taxon>
        <taxon>Acidocellaceae</taxon>
        <taxon>Acidocella</taxon>
    </lineage>
</organism>
<evidence type="ECO:0000256" key="2">
    <source>
        <dbReference type="PROSITE-ProRule" id="PRU00335"/>
    </source>
</evidence>
<proteinExistence type="predicted"/>
<dbReference type="Proteomes" id="UP001156641">
    <property type="component" value="Unassembled WGS sequence"/>
</dbReference>
<comment type="caution">
    <text evidence="4">The sequence shown here is derived from an EMBL/GenBank/DDBJ whole genome shotgun (WGS) entry which is preliminary data.</text>
</comment>
<keyword evidence="5" id="KW-1185">Reference proteome</keyword>
<dbReference type="InterPro" id="IPR050109">
    <property type="entry name" value="HTH-type_TetR-like_transc_reg"/>
</dbReference>
<name>A0ABQ6A329_9PROT</name>
<dbReference type="InterPro" id="IPR001647">
    <property type="entry name" value="HTH_TetR"/>
</dbReference>
<evidence type="ECO:0000256" key="1">
    <source>
        <dbReference type="ARBA" id="ARBA00023125"/>
    </source>
</evidence>
<reference evidence="5" key="1">
    <citation type="journal article" date="2019" name="Int. J. Syst. Evol. Microbiol.">
        <title>The Global Catalogue of Microorganisms (GCM) 10K type strain sequencing project: providing services to taxonomists for standard genome sequencing and annotation.</title>
        <authorList>
            <consortium name="The Broad Institute Genomics Platform"/>
            <consortium name="The Broad Institute Genome Sequencing Center for Infectious Disease"/>
            <person name="Wu L."/>
            <person name="Ma J."/>
        </authorList>
    </citation>
    <scope>NUCLEOTIDE SEQUENCE [LARGE SCALE GENOMIC DNA]</scope>
    <source>
        <strain evidence="5">NBRC 112502</strain>
    </source>
</reference>
<evidence type="ECO:0000313" key="4">
    <source>
        <dbReference type="EMBL" id="GLR66023.1"/>
    </source>
</evidence>
<evidence type="ECO:0000313" key="5">
    <source>
        <dbReference type="Proteomes" id="UP001156641"/>
    </source>
</evidence>
<keyword evidence="1 2" id="KW-0238">DNA-binding</keyword>
<dbReference type="SUPFAM" id="SSF46689">
    <property type="entry name" value="Homeodomain-like"/>
    <property type="match status" value="1"/>
</dbReference>
<feature type="DNA-binding region" description="H-T-H motif" evidence="2">
    <location>
        <begin position="47"/>
        <end position="66"/>
    </location>
</feature>